<dbReference type="InterPro" id="IPR001917">
    <property type="entry name" value="Aminotrans_II_pyridoxalP_BS"/>
</dbReference>
<dbReference type="PROSITE" id="PS00599">
    <property type="entry name" value="AA_TRANSFER_CLASS_2"/>
    <property type="match status" value="1"/>
</dbReference>
<dbReference type="InterPro" id="IPR005861">
    <property type="entry name" value="HisP_aminotrans"/>
</dbReference>
<name>A0AA42DKW1_9FIRM</name>
<proteinExistence type="inferred from homology"/>
<dbReference type="NCBIfam" id="TIGR01141">
    <property type="entry name" value="hisC"/>
    <property type="match status" value="1"/>
</dbReference>
<dbReference type="PANTHER" id="PTHR42885">
    <property type="entry name" value="HISTIDINOL-PHOSPHATE AMINOTRANSFERASE-RELATED"/>
    <property type="match status" value="1"/>
</dbReference>
<keyword evidence="12" id="KW-1185">Reference proteome</keyword>
<dbReference type="EMBL" id="JAQIFT010000016">
    <property type="protein sequence ID" value="MDA3730588.1"/>
    <property type="molecule type" value="Genomic_DNA"/>
</dbReference>
<dbReference type="AlphaFoldDB" id="A0AA42DKW1"/>
<dbReference type="InterPro" id="IPR015422">
    <property type="entry name" value="PyrdxlP-dep_Trfase_small"/>
</dbReference>
<keyword evidence="6 9" id="KW-0808">Transferase</keyword>
<evidence type="ECO:0000256" key="2">
    <source>
        <dbReference type="ARBA" id="ARBA00007970"/>
    </source>
</evidence>
<dbReference type="InterPro" id="IPR015421">
    <property type="entry name" value="PyrdxlP-dep_Trfase_major"/>
</dbReference>
<evidence type="ECO:0000256" key="4">
    <source>
        <dbReference type="ARBA" id="ARBA00022576"/>
    </source>
</evidence>
<dbReference type="Pfam" id="PF00155">
    <property type="entry name" value="Aminotran_1_2"/>
    <property type="match status" value="1"/>
</dbReference>
<evidence type="ECO:0000256" key="7">
    <source>
        <dbReference type="ARBA" id="ARBA00022898"/>
    </source>
</evidence>
<dbReference type="HAMAP" id="MF_01023">
    <property type="entry name" value="HisC_aminotrans_2"/>
    <property type="match status" value="1"/>
</dbReference>
<evidence type="ECO:0000256" key="9">
    <source>
        <dbReference type="HAMAP-Rule" id="MF_01023"/>
    </source>
</evidence>
<dbReference type="RefSeq" id="WP_271011183.1">
    <property type="nucleotide sequence ID" value="NZ_JAQIFT010000016.1"/>
</dbReference>
<gene>
    <name evidence="9 11" type="primary">hisC</name>
    <name evidence="11" type="ORF">PBV87_03635</name>
</gene>
<feature type="modified residue" description="N6-(pyridoxal phosphate)lysine" evidence="9">
    <location>
        <position position="212"/>
    </location>
</feature>
<evidence type="ECO:0000256" key="5">
    <source>
        <dbReference type="ARBA" id="ARBA00022605"/>
    </source>
</evidence>
<keyword evidence="7 9" id="KW-0663">Pyridoxal phosphate</keyword>
<dbReference type="InterPro" id="IPR004839">
    <property type="entry name" value="Aminotransferase_I/II_large"/>
</dbReference>
<comment type="subunit">
    <text evidence="3 9">Homodimer.</text>
</comment>
<dbReference type="Gene3D" id="3.90.1150.10">
    <property type="entry name" value="Aspartate Aminotransferase, domain 1"/>
    <property type="match status" value="1"/>
</dbReference>
<evidence type="ECO:0000256" key="3">
    <source>
        <dbReference type="ARBA" id="ARBA00011738"/>
    </source>
</evidence>
<dbReference type="Proteomes" id="UP001169242">
    <property type="component" value="Unassembled WGS sequence"/>
</dbReference>
<keyword evidence="5 9" id="KW-0028">Amino-acid biosynthesis</keyword>
<protein>
    <recommendedName>
        <fullName evidence="9">Histidinol-phosphate aminotransferase</fullName>
        <ecNumber evidence="9">2.6.1.9</ecNumber>
    </recommendedName>
    <alternativeName>
        <fullName evidence="9">Imidazole acetol-phosphate transaminase</fullName>
    </alternativeName>
</protein>
<dbReference type="PANTHER" id="PTHR42885:SF2">
    <property type="entry name" value="HISTIDINOL-PHOSPHATE AMINOTRANSFERASE"/>
    <property type="match status" value="1"/>
</dbReference>
<dbReference type="GO" id="GO:0004400">
    <property type="term" value="F:histidinol-phosphate transaminase activity"/>
    <property type="evidence" value="ECO:0007669"/>
    <property type="project" value="UniProtKB-UniRule"/>
</dbReference>
<keyword evidence="4 9" id="KW-0032">Aminotransferase</keyword>
<dbReference type="EC" id="2.6.1.9" evidence="9"/>
<reference evidence="11" key="1">
    <citation type="journal article" date="2023" name="Int. J. Syst. Evol. Microbiol.">
        <title>&lt;i&gt;Holtiella tumoricola&lt;/i&gt; gen. nov. sp. nov., isolated from a human clinical sample.</title>
        <authorList>
            <person name="Allen-Vercoe E."/>
            <person name="Daigneault M.C."/>
            <person name="Vancuren S.J."/>
            <person name="Cochrane K."/>
            <person name="O'Neal L.L."/>
            <person name="Sankaranarayanan K."/>
            <person name="Lawson P.A."/>
        </authorList>
    </citation>
    <scope>NUCLEOTIDE SEQUENCE</scope>
    <source>
        <strain evidence="11">CC70A</strain>
    </source>
</reference>
<dbReference type="GO" id="GO:0000105">
    <property type="term" value="P:L-histidine biosynthetic process"/>
    <property type="evidence" value="ECO:0007669"/>
    <property type="project" value="UniProtKB-UniRule"/>
</dbReference>
<dbReference type="Gene3D" id="3.40.640.10">
    <property type="entry name" value="Type I PLP-dependent aspartate aminotransferase-like (Major domain)"/>
    <property type="match status" value="1"/>
</dbReference>
<dbReference type="CDD" id="cd00609">
    <property type="entry name" value="AAT_like"/>
    <property type="match status" value="1"/>
</dbReference>
<evidence type="ECO:0000256" key="8">
    <source>
        <dbReference type="ARBA" id="ARBA00023102"/>
    </source>
</evidence>
<organism evidence="11 12">
    <name type="scientific">Holtiella tumoricola</name>
    <dbReference type="NCBI Taxonomy" id="3018743"/>
    <lineage>
        <taxon>Bacteria</taxon>
        <taxon>Bacillati</taxon>
        <taxon>Bacillota</taxon>
        <taxon>Clostridia</taxon>
        <taxon>Lachnospirales</taxon>
        <taxon>Cellulosilyticaceae</taxon>
        <taxon>Holtiella</taxon>
    </lineage>
</organism>
<feature type="domain" description="Aminotransferase class I/classII large" evidence="10">
    <location>
        <begin position="23"/>
        <end position="337"/>
    </location>
</feature>
<accession>A0AA42DKW1</accession>
<comment type="similarity">
    <text evidence="2 9">Belongs to the class-II pyridoxal-phosphate-dependent aminotransferase family. Histidinol-phosphate aminotransferase subfamily.</text>
</comment>
<comment type="pathway">
    <text evidence="9">Amino-acid biosynthesis; L-histidine biosynthesis; L-histidine from 5-phospho-alpha-D-ribose 1-diphosphate: step 7/9.</text>
</comment>
<evidence type="ECO:0000256" key="6">
    <source>
        <dbReference type="ARBA" id="ARBA00022679"/>
    </source>
</evidence>
<evidence type="ECO:0000259" key="10">
    <source>
        <dbReference type="Pfam" id="PF00155"/>
    </source>
</evidence>
<evidence type="ECO:0000313" key="12">
    <source>
        <dbReference type="Proteomes" id="UP001169242"/>
    </source>
</evidence>
<dbReference type="GO" id="GO:0030170">
    <property type="term" value="F:pyridoxal phosphate binding"/>
    <property type="evidence" value="ECO:0007669"/>
    <property type="project" value="InterPro"/>
</dbReference>
<evidence type="ECO:0000256" key="1">
    <source>
        <dbReference type="ARBA" id="ARBA00001933"/>
    </source>
</evidence>
<evidence type="ECO:0000313" key="11">
    <source>
        <dbReference type="EMBL" id="MDA3730588.1"/>
    </source>
</evidence>
<dbReference type="InterPro" id="IPR015424">
    <property type="entry name" value="PyrdxlP-dep_Trfase"/>
</dbReference>
<comment type="cofactor">
    <cofactor evidence="1 9">
        <name>pyridoxal 5'-phosphate</name>
        <dbReference type="ChEBI" id="CHEBI:597326"/>
    </cofactor>
</comment>
<keyword evidence="8 9" id="KW-0368">Histidine biosynthesis</keyword>
<dbReference type="SUPFAM" id="SSF53383">
    <property type="entry name" value="PLP-dependent transferases"/>
    <property type="match status" value="1"/>
</dbReference>
<sequence>MEQLFRKSVREMVPYHAPYIIEGIKLDANENTYPVLEALRAHMSEWAQTMPINYYPDTDSTKLREAIGKLYDVEADWVLCGVGSDQVIDCLMRSTLEVGECIVVPTPSFSMYKLSANVNHGEVIEVPLNEDFSYNVETLEEAILAHKPKLTFICNPNNPTGSKMALEAIKRLAKLEIGFLVIDEAYMEFTEESGIQLLKDYPQVIVLRTFSKAYGLAGSRVGYALAAPEVIQMIGKVKPPYNLNCFSEEIATWVANHHGHIMPLIKSIVESREDFKSYLESLGCTVYPSATNFLWVDSKWPLDDYLREASIYVKRFQYNGKRYYRISIGTKEQMEQVKRDLKSKVKGEM</sequence>
<comment type="caution">
    <text evidence="11">The sequence shown here is derived from an EMBL/GenBank/DDBJ whole genome shotgun (WGS) entry which is preliminary data.</text>
</comment>
<comment type="catalytic activity">
    <reaction evidence="9">
        <text>L-histidinol phosphate + 2-oxoglutarate = 3-(imidazol-4-yl)-2-oxopropyl phosphate + L-glutamate</text>
        <dbReference type="Rhea" id="RHEA:23744"/>
        <dbReference type="ChEBI" id="CHEBI:16810"/>
        <dbReference type="ChEBI" id="CHEBI:29985"/>
        <dbReference type="ChEBI" id="CHEBI:57766"/>
        <dbReference type="ChEBI" id="CHEBI:57980"/>
        <dbReference type="EC" id="2.6.1.9"/>
    </reaction>
</comment>